<dbReference type="AlphaFoldDB" id="A0A8J8MLS7"/>
<gene>
    <name evidence="2" type="ORF">HZI73_16275</name>
</gene>
<evidence type="ECO:0000313" key="2">
    <source>
        <dbReference type="EMBL" id="QUI23752.1"/>
    </source>
</evidence>
<keyword evidence="1" id="KW-0812">Transmembrane</keyword>
<name>A0A8J8MLS7_9FIRM</name>
<reference evidence="2" key="1">
    <citation type="submission" date="2020-07" db="EMBL/GenBank/DDBJ databases">
        <title>Vallitalea pronyensis genome.</title>
        <authorList>
            <person name="Postec A."/>
        </authorList>
    </citation>
    <scope>NUCLEOTIDE SEQUENCE</scope>
    <source>
        <strain evidence="2">FatNI3</strain>
    </source>
</reference>
<protein>
    <submittedName>
        <fullName evidence="2">DUF2007 domain-containing protein</fullName>
    </submittedName>
</protein>
<feature type="transmembrane region" description="Helical" evidence="1">
    <location>
        <begin position="138"/>
        <end position="161"/>
    </location>
</feature>
<dbReference type="Proteomes" id="UP000683246">
    <property type="component" value="Chromosome"/>
</dbReference>
<dbReference type="EMBL" id="CP058649">
    <property type="protein sequence ID" value="QUI23752.1"/>
    <property type="molecule type" value="Genomic_DNA"/>
</dbReference>
<keyword evidence="3" id="KW-1185">Reference proteome</keyword>
<keyword evidence="1" id="KW-1133">Transmembrane helix</keyword>
<proteinExistence type="predicted"/>
<dbReference type="RefSeq" id="WP_212694438.1">
    <property type="nucleotide sequence ID" value="NZ_CP058649.1"/>
</dbReference>
<keyword evidence="1" id="KW-0472">Membrane</keyword>
<sequence>MSWCLKCNIGYEDHVKKCPSCQGKLVNNPETEKGEDITKLCNVASLQDAHMIKSLLGASNIPVLFKSKGSGEYLQIIAGANYQGFDIYVPVSSLNEAREIMTKADEDIPMEDVENVEADMEAVQLNALDTNVKQRNRLMLYIIFILFIGIPLVSAFIWYIMNMMDNKL</sequence>
<dbReference type="KEGG" id="vpy:HZI73_16275"/>
<evidence type="ECO:0000256" key="1">
    <source>
        <dbReference type="SAM" id="Phobius"/>
    </source>
</evidence>
<accession>A0A8J8MLS7</accession>
<organism evidence="2 3">
    <name type="scientific">Vallitalea pronyensis</name>
    <dbReference type="NCBI Taxonomy" id="1348613"/>
    <lineage>
        <taxon>Bacteria</taxon>
        <taxon>Bacillati</taxon>
        <taxon>Bacillota</taxon>
        <taxon>Clostridia</taxon>
        <taxon>Lachnospirales</taxon>
        <taxon>Vallitaleaceae</taxon>
        <taxon>Vallitalea</taxon>
    </lineage>
</organism>
<evidence type="ECO:0000313" key="3">
    <source>
        <dbReference type="Proteomes" id="UP000683246"/>
    </source>
</evidence>